<evidence type="ECO:0000313" key="3">
    <source>
        <dbReference type="Proteomes" id="UP000735302"/>
    </source>
</evidence>
<evidence type="ECO:0000313" key="2">
    <source>
        <dbReference type="EMBL" id="GFO24957.1"/>
    </source>
</evidence>
<proteinExistence type="predicted"/>
<evidence type="ECO:0000256" key="1">
    <source>
        <dbReference type="SAM" id="MobiDB-lite"/>
    </source>
</evidence>
<comment type="caution">
    <text evidence="2">The sequence shown here is derived from an EMBL/GenBank/DDBJ whole genome shotgun (WGS) entry which is preliminary data.</text>
</comment>
<protein>
    <submittedName>
        <fullName evidence="2">Uncharacterized protein</fullName>
    </submittedName>
</protein>
<dbReference type="AlphaFoldDB" id="A0AAV4C050"/>
<organism evidence="2 3">
    <name type="scientific">Plakobranchus ocellatus</name>
    <dbReference type="NCBI Taxonomy" id="259542"/>
    <lineage>
        <taxon>Eukaryota</taxon>
        <taxon>Metazoa</taxon>
        <taxon>Spiralia</taxon>
        <taxon>Lophotrochozoa</taxon>
        <taxon>Mollusca</taxon>
        <taxon>Gastropoda</taxon>
        <taxon>Heterobranchia</taxon>
        <taxon>Euthyneura</taxon>
        <taxon>Panpulmonata</taxon>
        <taxon>Sacoglossa</taxon>
        <taxon>Placobranchoidea</taxon>
        <taxon>Plakobranchidae</taxon>
        <taxon>Plakobranchus</taxon>
    </lineage>
</organism>
<feature type="region of interest" description="Disordered" evidence="1">
    <location>
        <begin position="46"/>
        <end position="68"/>
    </location>
</feature>
<name>A0AAV4C050_9GAST</name>
<reference evidence="2 3" key="1">
    <citation type="journal article" date="2021" name="Elife">
        <title>Chloroplast acquisition without the gene transfer in kleptoplastic sea slugs, Plakobranchus ocellatus.</title>
        <authorList>
            <person name="Maeda T."/>
            <person name="Takahashi S."/>
            <person name="Yoshida T."/>
            <person name="Shimamura S."/>
            <person name="Takaki Y."/>
            <person name="Nagai Y."/>
            <person name="Toyoda A."/>
            <person name="Suzuki Y."/>
            <person name="Arimoto A."/>
            <person name="Ishii H."/>
            <person name="Satoh N."/>
            <person name="Nishiyama T."/>
            <person name="Hasebe M."/>
            <person name="Maruyama T."/>
            <person name="Minagawa J."/>
            <person name="Obokata J."/>
            <person name="Shigenobu S."/>
        </authorList>
    </citation>
    <scope>NUCLEOTIDE SEQUENCE [LARGE SCALE GENOMIC DNA]</scope>
</reference>
<dbReference type="EMBL" id="BLXT01005681">
    <property type="protein sequence ID" value="GFO24957.1"/>
    <property type="molecule type" value="Genomic_DNA"/>
</dbReference>
<gene>
    <name evidence="2" type="ORF">PoB_005146200</name>
</gene>
<keyword evidence="3" id="KW-1185">Reference proteome</keyword>
<sequence length="104" mass="12017">MSEKVINTRARKLRKTKNKDVCVLEQVYWREILDNFINQTWIGNALKRPQPTPHRPSKIESTKKGGSWSTLHRGVAYTLPQNVTEGCPSERRAKVNVFPVVEEE</sequence>
<accession>A0AAV4C050</accession>
<dbReference type="Proteomes" id="UP000735302">
    <property type="component" value="Unassembled WGS sequence"/>
</dbReference>